<dbReference type="Proteomes" id="UP000663827">
    <property type="component" value="Unassembled WGS sequence"/>
</dbReference>
<feature type="domain" description="C2H2-type" evidence="10">
    <location>
        <begin position="93"/>
        <end position="120"/>
    </location>
</feature>
<feature type="region of interest" description="Disordered" evidence="9">
    <location>
        <begin position="27"/>
        <end position="90"/>
    </location>
</feature>
<name>A0A8H3HY38_9AGAM</name>
<gene>
    <name evidence="11" type="ORF">RDB_LOCUS136584</name>
</gene>
<dbReference type="GO" id="GO:0005667">
    <property type="term" value="C:transcription regulator complex"/>
    <property type="evidence" value="ECO:0007669"/>
    <property type="project" value="TreeGrafter"/>
</dbReference>
<evidence type="ECO:0000313" key="12">
    <source>
        <dbReference type="Proteomes" id="UP000663827"/>
    </source>
</evidence>
<protein>
    <recommendedName>
        <fullName evidence="10">C2H2-type domain-containing protein</fullName>
    </recommendedName>
</protein>
<keyword evidence="2" id="KW-0479">Metal-binding</keyword>
<keyword evidence="7" id="KW-0539">Nucleus</keyword>
<dbReference type="Pfam" id="PF00096">
    <property type="entry name" value="zf-C2H2"/>
    <property type="match status" value="2"/>
</dbReference>
<dbReference type="GO" id="GO:0000978">
    <property type="term" value="F:RNA polymerase II cis-regulatory region sequence-specific DNA binding"/>
    <property type="evidence" value="ECO:0007669"/>
    <property type="project" value="TreeGrafter"/>
</dbReference>
<feature type="domain" description="C2H2-type" evidence="10">
    <location>
        <begin position="121"/>
        <end position="150"/>
    </location>
</feature>
<evidence type="ECO:0000313" key="11">
    <source>
        <dbReference type="EMBL" id="CAE7198862.1"/>
    </source>
</evidence>
<evidence type="ECO:0000256" key="2">
    <source>
        <dbReference type="ARBA" id="ARBA00022723"/>
    </source>
</evidence>
<accession>A0A8H3HY38</accession>
<comment type="subcellular location">
    <subcellularLocation>
        <location evidence="1">Nucleus</location>
    </subcellularLocation>
</comment>
<dbReference type="EMBL" id="CAJNJQ010003447">
    <property type="protein sequence ID" value="CAE7198862.1"/>
    <property type="molecule type" value="Genomic_DNA"/>
</dbReference>
<dbReference type="SUPFAM" id="SSF57667">
    <property type="entry name" value="beta-beta-alpha zinc fingers"/>
    <property type="match status" value="1"/>
</dbReference>
<keyword evidence="4 8" id="KW-0863">Zinc-finger</keyword>
<keyword evidence="3" id="KW-0677">Repeat</keyword>
<keyword evidence="5" id="KW-0862">Zinc</keyword>
<organism evidence="11 12">
    <name type="scientific">Rhizoctonia solani</name>
    <dbReference type="NCBI Taxonomy" id="456999"/>
    <lineage>
        <taxon>Eukaryota</taxon>
        <taxon>Fungi</taxon>
        <taxon>Dikarya</taxon>
        <taxon>Basidiomycota</taxon>
        <taxon>Agaricomycotina</taxon>
        <taxon>Agaricomycetes</taxon>
        <taxon>Cantharellales</taxon>
        <taxon>Ceratobasidiaceae</taxon>
        <taxon>Rhizoctonia</taxon>
    </lineage>
</organism>
<dbReference type="Gene3D" id="3.30.160.60">
    <property type="entry name" value="Classic Zinc Finger"/>
    <property type="match status" value="2"/>
</dbReference>
<dbReference type="GO" id="GO:0031519">
    <property type="term" value="C:PcG protein complex"/>
    <property type="evidence" value="ECO:0007669"/>
    <property type="project" value="TreeGrafter"/>
</dbReference>
<dbReference type="FunFam" id="3.30.160.60:FF:001102">
    <property type="entry name" value="Transcription factor IIIA"/>
    <property type="match status" value="1"/>
</dbReference>
<evidence type="ECO:0000256" key="9">
    <source>
        <dbReference type="SAM" id="MobiDB-lite"/>
    </source>
</evidence>
<dbReference type="InterPro" id="IPR036236">
    <property type="entry name" value="Znf_C2H2_sf"/>
</dbReference>
<dbReference type="GO" id="GO:0000785">
    <property type="term" value="C:chromatin"/>
    <property type="evidence" value="ECO:0007669"/>
    <property type="project" value="TreeGrafter"/>
</dbReference>
<evidence type="ECO:0000256" key="8">
    <source>
        <dbReference type="PROSITE-ProRule" id="PRU00042"/>
    </source>
</evidence>
<evidence type="ECO:0000256" key="3">
    <source>
        <dbReference type="ARBA" id="ARBA00022737"/>
    </source>
</evidence>
<dbReference type="InterPro" id="IPR013087">
    <property type="entry name" value="Znf_C2H2_type"/>
</dbReference>
<feature type="compositionally biased region" description="Low complexity" evidence="9">
    <location>
        <begin position="80"/>
        <end position="89"/>
    </location>
</feature>
<dbReference type="PROSITE" id="PS50157">
    <property type="entry name" value="ZINC_FINGER_C2H2_2"/>
    <property type="match status" value="2"/>
</dbReference>
<dbReference type="SMART" id="SM00355">
    <property type="entry name" value="ZnF_C2H2"/>
    <property type="match status" value="2"/>
</dbReference>
<evidence type="ECO:0000256" key="5">
    <source>
        <dbReference type="ARBA" id="ARBA00022833"/>
    </source>
</evidence>
<comment type="caution">
    <text evidence="11">The sequence shown here is derived from an EMBL/GenBank/DDBJ whole genome shotgun (WGS) entry which is preliminary data.</text>
</comment>
<evidence type="ECO:0000256" key="6">
    <source>
        <dbReference type="ARBA" id="ARBA00023125"/>
    </source>
</evidence>
<reference evidence="11" key="1">
    <citation type="submission" date="2021-01" db="EMBL/GenBank/DDBJ databases">
        <authorList>
            <person name="Kaushik A."/>
        </authorList>
    </citation>
    <scope>NUCLEOTIDE SEQUENCE</scope>
    <source>
        <strain evidence="11">AG5</strain>
    </source>
</reference>
<evidence type="ECO:0000256" key="7">
    <source>
        <dbReference type="ARBA" id="ARBA00023242"/>
    </source>
</evidence>
<sequence>MSTSRSQRQTLPPIQNLINAADRGMIDHNQHNAPMYGQNAPLHPMPPHPSSRSRSDYAYPTPPNSARSEGRTYPVQQQHAATAGGATSGSRRHVCAECGQTFDRPSSLQTHMNTHTGEQPFQCPYEGCGRRFSVKSNMRRHLSVHEQPRMTNADTEDERNAHRTNSCEYGVFSIAQHARR</sequence>
<dbReference type="PANTHER" id="PTHR14003:SF19">
    <property type="entry name" value="YY2 TRANSCRIPTION FACTOR"/>
    <property type="match status" value="1"/>
</dbReference>
<evidence type="ECO:0000256" key="1">
    <source>
        <dbReference type="ARBA" id="ARBA00004123"/>
    </source>
</evidence>
<dbReference type="GO" id="GO:0000981">
    <property type="term" value="F:DNA-binding transcription factor activity, RNA polymerase II-specific"/>
    <property type="evidence" value="ECO:0007669"/>
    <property type="project" value="TreeGrafter"/>
</dbReference>
<dbReference type="PROSITE" id="PS00028">
    <property type="entry name" value="ZINC_FINGER_C2H2_1"/>
    <property type="match status" value="2"/>
</dbReference>
<evidence type="ECO:0000259" key="10">
    <source>
        <dbReference type="PROSITE" id="PS50157"/>
    </source>
</evidence>
<dbReference type="PANTHER" id="PTHR14003">
    <property type="entry name" value="TRANSCRIPTIONAL REPRESSOR PROTEIN YY"/>
    <property type="match status" value="1"/>
</dbReference>
<dbReference type="AlphaFoldDB" id="A0A8H3HY38"/>
<proteinExistence type="predicted"/>
<evidence type="ECO:0000256" key="4">
    <source>
        <dbReference type="ARBA" id="ARBA00022771"/>
    </source>
</evidence>
<keyword evidence="6" id="KW-0238">DNA-binding</keyword>
<dbReference type="FunFam" id="3.30.160.60:FF:001450">
    <property type="entry name" value="zinc finger protein 774"/>
    <property type="match status" value="1"/>
</dbReference>
<dbReference type="GO" id="GO:0008270">
    <property type="term" value="F:zinc ion binding"/>
    <property type="evidence" value="ECO:0007669"/>
    <property type="project" value="UniProtKB-KW"/>
</dbReference>